<gene>
    <name evidence="8" type="ORF">GCM10007028_12120</name>
</gene>
<reference evidence="8" key="1">
    <citation type="journal article" date="2014" name="Int. J. Syst. Evol. Microbiol.">
        <title>Complete genome sequence of Corynebacterium casei LMG S-19264T (=DSM 44701T), isolated from a smear-ripened cheese.</title>
        <authorList>
            <consortium name="US DOE Joint Genome Institute (JGI-PGF)"/>
            <person name="Walter F."/>
            <person name="Albersmeier A."/>
            <person name="Kalinowski J."/>
            <person name="Ruckert C."/>
        </authorList>
    </citation>
    <scope>NUCLEOTIDE SEQUENCE</scope>
    <source>
        <strain evidence="8">KCTC 12710</strain>
    </source>
</reference>
<dbReference type="SUPFAM" id="SSF56349">
    <property type="entry name" value="DNA breaking-rejoining enzymes"/>
    <property type="match status" value="1"/>
</dbReference>
<dbReference type="AlphaFoldDB" id="A0A918V6K5"/>
<keyword evidence="2" id="KW-0229">DNA integration</keyword>
<evidence type="ECO:0000259" key="7">
    <source>
        <dbReference type="PROSITE" id="PS51900"/>
    </source>
</evidence>
<evidence type="ECO:0000256" key="5">
    <source>
        <dbReference type="PROSITE-ProRule" id="PRU01248"/>
    </source>
</evidence>
<dbReference type="Proteomes" id="UP000636004">
    <property type="component" value="Unassembled WGS sequence"/>
</dbReference>
<dbReference type="InterPro" id="IPR044068">
    <property type="entry name" value="CB"/>
</dbReference>
<dbReference type="InterPro" id="IPR010998">
    <property type="entry name" value="Integrase_recombinase_N"/>
</dbReference>
<keyword evidence="3 5" id="KW-0238">DNA-binding</keyword>
<dbReference type="GO" id="GO:0015074">
    <property type="term" value="P:DNA integration"/>
    <property type="evidence" value="ECO:0007669"/>
    <property type="project" value="UniProtKB-KW"/>
</dbReference>
<reference evidence="8" key="2">
    <citation type="submission" date="2020-09" db="EMBL/GenBank/DDBJ databases">
        <authorList>
            <person name="Sun Q."/>
            <person name="Kim S."/>
        </authorList>
    </citation>
    <scope>NUCLEOTIDE SEQUENCE</scope>
    <source>
        <strain evidence="8">KCTC 12710</strain>
    </source>
</reference>
<organism evidence="8 9">
    <name type="scientific">Algibacter mikhailovii</name>
    <dbReference type="NCBI Taxonomy" id="425498"/>
    <lineage>
        <taxon>Bacteria</taxon>
        <taxon>Pseudomonadati</taxon>
        <taxon>Bacteroidota</taxon>
        <taxon>Flavobacteriia</taxon>
        <taxon>Flavobacteriales</taxon>
        <taxon>Flavobacteriaceae</taxon>
        <taxon>Algibacter</taxon>
    </lineage>
</organism>
<feature type="domain" description="Tyr recombinase" evidence="6">
    <location>
        <begin position="197"/>
        <end position="369"/>
    </location>
</feature>
<evidence type="ECO:0000256" key="3">
    <source>
        <dbReference type="ARBA" id="ARBA00023125"/>
    </source>
</evidence>
<evidence type="ECO:0000313" key="8">
    <source>
        <dbReference type="EMBL" id="GGZ76134.1"/>
    </source>
</evidence>
<dbReference type="PANTHER" id="PTHR30349">
    <property type="entry name" value="PHAGE INTEGRASE-RELATED"/>
    <property type="match status" value="1"/>
</dbReference>
<dbReference type="InterPro" id="IPR013762">
    <property type="entry name" value="Integrase-like_cat_sf"/>
</dbReference>
<dbReference type="InterPro" id="IPR011010">
    <property type="entry name" value="DNA_brk_join_enz"/>
</dbReference>
<dbReference type="GO" id="GO:0006310">
    <property type="term" value="P:DNA recombination"/>
    <property type="evidence" value="ECO:0007669"/>
    <property type="project" value="UniProtKB-KW"/>
</dbReference>
<evidence type="ECO:0000256" key="1">
    <source>
        <dbReference type="ARBA" id="ARBA00008857"/>
    </source>
</evidence>
<dbReference type="Gene3D" id="1.10.150.130">
    <property type="match status" value="1"/>
</dbReference>
<comment type="caution">
    <text evidence="8">The sequence shown here is derived from an EMBL/GenBank/DDBJ whole genome shotgun (WGS) entry which is preliminary data.</text>
</comment>
<accession>A0A918V6K5</accession>
<evidence type="ECO:0000259" key="6">
    <source>
        <dbReference type="PROSITE" id="PS51898"/>
    </source>
</evidence>
<evidence type="ECO:0000256" key="2">
    <source>
        <dbReference type="ARBA" id="ARBA00022908"/>
    </source>
</evidence>
<evidence type="ECO:0000313" key="9">
    <source>
        <dbReference type="Proteomes" id="UP000636004"/>
    </source>
</evidence>
<dbReference type="PROSITE" id="PS51900">
    <property type="entry name" value="CB"/>
    <property type="match status" value="1"/>
</dbReference>
<dbReference type="Gene3D" id="1.10.443.10">
    <property type="entry name" value="Intergrase catalytic core"/>
    <property type="match status" value="1"/>
</dbReference>
<feature type="domain" description="Core-binding (CB)" evidence="7">
    <location>
        <begin position="97"/>
        <end position="180"/>
    </location>
</feature>
<dbReference type="Pfam" id="PF00589">
    <property type="entry name" value="Phage_integrase"/>
    <property type="match status" value="1"/>
</dbReference>
<dbReference type="EMBL" id="BMWZ01000002">
    <property type="protein sequence ID" value="GGZ76134.1"/>
    <property type="molecule type" value="Genomic_DNA"/>
</dbReference>
<keyword evidence="4" id="KW-0233">DNA recombination</keyword>
<dbReference type="InterPro" id="IPR002104">
    <property type="entry name" value="Integrase_catalytic"/>
</dbReference>
<protein>
    <submittedName>
        <fullName evidence="8">Integrase</fullName>
    </submittedName>
</protein>
<dbReference type="PANTHER" id="PTHR30349:SF64">
    <property type="entry name" value="PROPHAGE INTEGRASE INTD-RELATED"/>
    <property type="match status" value="1"/>
</dbReference>
<dbReference type="InterPro" id="IPR050090">
    <property type="entry name" value="Tyrosine_recombinase_XerCD"/>
</dbReference>
<dbReference type="RefSeq" id="WP_189359878.1">
    <property type="nucleotide sequence ID" value="NZ_BMWZ01000002.1"/>
</dbReference>
<dbReference type="Pfam" id="PF13495">
    <property type="entry name" value="Phage_int_SAM_4"/>
    <property type="match status" value="1"/>
</dbReference>
<dbReference type="PROSITE" id="PS51898">
    <property type="entry name" value="TYR_RECOMBINASE"/>
    <property type="match status" value="1"/>
</dbReference>
<name>A0A918V6K5_9FLAO</name>
<sequence>MSPLPIITLSKQIHRNQSQILIGFKHDWALIDVVKHLPDAQWSATLKSWYIKNNPANLKQIFSVFKGHAYVNGSAIFDAPVAKPKKLPKKAQRNLSPEHRNLLNNFYKYLLGKRYSNSTVDTYLFFVADFIEFNNTQLIDDLTTRDVELFIETVFIKRNYSISTQRQFISAIKQFIVFYPKTAISNMALTRPKKSKILPTVLSQEEMISIIQHTKNLKHRAILALIYSAGLRISELISLELRHFQIQRKQLLIKSGKGRKDRYVTLADSFMPLLHNYITTYKPKTYFVEGPVGKPYSASSVRKFLSRSVVAAKINRKITPHTLRHSYATHLLESGVGLRHIQELLGHSKPETTMIYTHVARKDLLAIESPLDHAIKELSKTNKQEQNFLLSRNI</sequence>
<proteinExistence type="inferred from homology"/>
<comment type="similarity">
    <text evidence="1">Belongs to the 'phage' integrase family.</text>
</comment>
<dbReference type="InterPro" id="IPR004107">
    <property type="entry name" value="Integrase_SAM-like_N"/>
</dbReference>
<dbReference type="GO" id="GO:0003677">
    <property type="term" value="F:DNA binding"/>
    <property type="evidence" value="ECO:0007669"/>
    <property type="project" value="UniProtKB-UniRule"/>
</dbReference>
<keyword evidence="9" id="KW-1185">Reference proteome</keyword>
<evidence type="ECO:0000256" key="4">
    <source>
        <dbReference type="ARBA" id="ARBA00023172"/>
    </source>
</evidence>